<evidence type="ECO:0000259" key="1">
    <source>
        <dbReference type="Pfam" id="PF12146"/>
    </source>
</evidence>
<dbReference type="PANTHER" id="PTHR12277:SF81">
    <property type="entry name" value="PROTEIN ABHD13"/>
    <property type="match status" value="1"/>
</dbReference>
<dbReference type="Pfam" id="PF12146">
    <property type="entry name" value="Hydrolase_4"/>
    <property type="match status" value="1"/>
</dbReference>
<keyword evidence="3" id="KW-1185">Reference proteome</keyword>
<gene>
    <name evidence="2" type="ORF">SAMN05444128_1328</name>
</gene>
<dbReference type="SUPFAM" id="SSF53474">
    <property type="entry name" value="alpha/beta-Hydrolases"/>
    <property type="match status" value="1"/>
</dbReference>
<sequence length="271" mass="30381">MKGLLGALALLCIVYLVMMGFLSFQQEKLIFFPEKLPADYVFRFNREVEEIAIPAPDGVLLHGLLFKADESKGLVFYMHGNAGSVASWGWVHEAYTALGYDVFVLDYRGYGKSQGEISSEKQFYDDTEVAFREVAGRYSGRPILVVGYSIGTAAAARLSAQHSPTLLVLQAPYYSLPDLMHSLYPIVPGFLLRYKFETYTFVAQTRSPIVIFHGEQDEIIYPGSSEKLKAHLKPTDRVILLQGQGHNGMNEDPAYRRELEKVFDSLPPAKP</sequence>
<dbReference type="AlphaFoldDB" id="A0A1R3WZY5"/>
<reference evidence="3" key="1">
    <citation type="submission" date="2017-01" db="EMBL/GenBank/DDBJ databases">
        <authorList>
            <person name="Varghese N."/>
            <person name="Submissions S."/>
        </authorList>
    </citation>
    <scope>NUCLEOTIDE SEQUENCE [LARGE SCALE GENOMIC DNA]</scope>
    <source>
        <strain evidence="3">LP100</strain>
    </source>
</reference>
<accession>A0A1R3WZY5</accession>
<dbReference type="STRING" id="1317125.SAMN05444128_1328"/>
<dbReference type="PANTHER" id="PTHR12277">
    <property type="entry name" value="ALPHA/BETA HYDROLASE DOMAIN-CONTAINING PROTEIN"/>
    <property type="match status" value="1"/>
</dbReference>
<dbReference type="Gene3D" id="3.40.50.1820">
    <property type="entry name" value="alpha/beta hydrolase"/>
    <property type="match status" value="1"/>
</dbReference>
<evidence type="ECO:0000313" key="3">
    <source>
        <dbReference type="Proteomes" id="UP000187181"/>
    </source>
</evidence>
<evidence type="ECO:0000313" key="2">
    <source>
        <dbReference type="EMBL" id="SIT83893.1"/>
    </source>
</evidence>
<organism evidence="2 3">
    <name type="scientific">Pontibacter indicus</name>
    <dbReference type="NCBI Taxonomy" id="1317125"/>
    <lineage>
        <taxon>Bacteria</taxon>
        <taxon>Pseudomonadati</taxon>
        <taxon>Bacteroidota</taxon>
        <taxon>Cytophagia</taxon>
        <taxon>Cytophagales</taxon>
        <taxon>Hymenobacteraceae</taxon>
        <taxon>Pontibacter</taxon>
    </lineage>
</organism>
<dbReference type="Proteomes" id="UP000187181">
    <property type="component" value="Unassembled WGS sequence"/>
</dbReference>
<protein>
    <recommendedName>
        <fullName evidence="1">Serine aminopeptidase S33 domain-containing protein</fullName>
    </recommendedName>
</protein>
<dbReference type="InterPro" id="IPR029058">
    <property type="entry name" value="AB_hydrolase_fold"/>
</dbReference>
<proteinExistence type="predicted"/>
<dbReference type="InterPro" id="IPR022742">
    <property type="entry name" value="Hydrolase_4"/>
</dbReference>
<feature type="domain" description="Serine aminopeptidase S33" evidence="1">
    <location>
        <begin position="70"/>
        <end position="180"/>
    </location>
</feature>
<dbReference type="EMBL" id="FTPP01000001">
    <property type="protein sequence ID" value="SIT83893.1"/>
    <property type="molecule type" value="Genomic_DNA"/>
</dbReference>
<name>A0A1R3WZY5_9BACT</name>